<organism evidence="1 2">
    <name type="scientific">Solea senegalensis</name>
    <name type="common">Senegalese sole</name>
    <dbReference type="NCBI Taxonomy" id="28829"/>
    <lineage>
        <taxon>Eukaryota</taxon>
        <taxon>Metazoa</taxon>
        <taxon>Chordata</taxon>
        <taxon>Craniata</taxon>
        <taxon>Vertebrata</taxon>
        <taxon>Euteleostomi</taxon>
        <taxon>Actinopterygii</taxon>
        <taxon>Neopterygii</taxon>
        <taxon>Teleostei</taxon>
        <taxon>Neoteleostei</taxon>
        <taxon>Acanthomorphata</taxon>
        <taxon>Carangaria</taxon>
        <taxon>Pleuronectiformes</taxon>
        <taxon>Pleuronectoidei</taxon>
        <taxon>Soleidae</taxon>
        <taxon>Solea</taxon>
    </lineage>
</organism>
<accession>A0AAV6QLY3</accession>
<gene>
    <name evidence="1" type="ORF">JOB18_021143</name>
</gene>
<reference evidence="1 2" key="1">
    <citation type="journal article" date="2021" name="Sci. Rep.">
        <title>Chromosome anchoring in Senegalese sole (Solea senegalensis) reveals sex-associated markers and genome rearrangements in flatfish.</title>
        <authorList>
            <person name="Guerrero-Cozar I."/>
            <person name="Gomez-Garrido J."/>
            <person name="Berbel C."/>
            <person name="Martinez-Blanch J.F."/>
            <person name="Alioto T."/>
            <person name="Claros M.G."/>
            <person name="Gagnaire P.A."/>
            <person name="Manchado M."/>
        </authorList>
    </citation>
    <scope>NUCLEOTIDE SEQUENCE [LARGE SCALE GENOMIC DNA]</scope>
    <source>
        <strain evidence="1">Sse05_10M</strain>
    </source>
</reference>
<sequence length="165" mass="18769">MSDKPQVELEDNGLLQWRILQQNAPGRLQWSPEKEPSFSIEQFSNHVFELCLRPLPFSLKLPIVSFRCQGNSKGIFPWISVDINAFAHQSLDLKLLSHKCHTIEILQDVLTVNLTGGGENEEEKDLSGLFTVFMRLTVEKWEMPSTPWGGILLSADKFHTQVAHV</sequence>
<dbReference type="EMBL" id="JAGKHQ010000016">
    <property type="protein sequence ID" value="KAG7494015.1"/>
    <property type="molecule type" value="Genomic_DNA"/>
</dbReference>
<dbReference type="Proteomes" id="UP000693946">
    <property type="component" value="Linkage Group LG4"/>
</dbReference>
<evidence type="ECO:0000313" key="2">
    <source>
        <dbReference type="Proteomes" id="UP000693946"/>
    </source>
</evidence>
<proteinExistence type="predicted"/>
<comment type="caution">
    <text evidence="1">The sequence shown here is derived from an EMBL/GenBank/DDBJ whole genome shotgun (WGS) entry which is preliminary data.</text>
</comment>
<keyword evidence="2" id="KW-1185">Reference proteome</keyword>
<evidence type="ECO:0000313" key="1">
    <source>
        <dbReference type="EMBL" id="KAG7494015.1"/>
    </source>
</evidence>
<protein>
    <submittedName>
        <fullName evidence="1">Uncharacterized protein</fullName>
    </submittedName>
</protein>
<dbReference type="AlphaFoldDB" id="A0AAV6QLY3"/>
<name>A0AAV6QLY3_SOLSE</name>